<accession>A0A7Z9BTI8</accession>
<dbReference type="InterPro" id="IPR003807">
    <property type="entry name" value="DUF202"/>
</dbReference>
<feature type="transmembrane region" description="Helical" evidence="6">
    <location>
        <begin position="104"/>
        <end position="124"/>
    </location>
</feature>
<keyword evidence="5 6" id="KW-0472">Membrane</keyword>
<dbReference type="InterPro" id="IPR052053">
    <property type="entry name" value="IM_YidH-like"/>
</dbReference>
<keyword evidence="3 6" id="KW-0812">Transmembrane</keyword>
<evidence type="ECO:0000256" key="3">
    <source>
        <dbReference type="ARBA" id="ARBA00022692"/>
    </source>
</evidence>
<dbReference type="Proteomes" id="UP000182190">
    <property type="component" value="Unassembled WGS sequence"/>
</dbReference>
<keyword evidence="2" id="KW-1003">Cell membrane</keyword>
<evidence type="ECO:0000256" key="5">
    <source>
        <dbReference type="ARBA" id="ARBA00023136"/>
    </source>
</evidence>
<feature type="domain" description="DUF202" evidence="7">
    <location>
        <begin position="12"/>
        <end position="89"/>
    </location>
</feature>
<sequence length="157" mass="18060">MTQEQKTDRQRGHQANERTFLAWLRTSISLIALGFAIARFSLFLNQLEISLTQQNTRIHPVFNSNNIGIILVITGMIIIVIAAWNYNQVFWQIEQGNYQPKRLSIWIITAIVVILGLISLPLFFRRDLPQKNAPNSLDLQSNRSLPFIANILIGLRY</sequence>
<keyword evidence="9" id="KW-1185">Reference proteome</keyword>
<comment type="subcellular location">
    <subcellularLocation>
        <location evidence="1">Cell membrane</location>
        <topology evidence="1">Multi-pass membrane protein</topology>
    </subcellularLocation>
</comment>
<proteinExistence type="predicted"/>
<gene>
    <name evidence="8" type="ORF">PL9631_410061</name>
</gene>
<evidence type="ECO:0000256" key="1">
    <source>
        <dbReference type="ARBA" id="ARBA00004651"/>
    </source>
</evidence>
<dbReference type="RefSeq" id="WP_083617955.1">
    <property type="nucleotide sequence ID" value="NZ_LR735002.1"/>
</dbReference>
<name>A0A7Z9BTI8_9CYAN</name>
<dbReference type="EMBL" id="CZCS02000181">
    <property type="protein sequence ID" value="VXD18824.1"/>
    <property type="molecule type" value="Genomic_DNA"/>
</dbReference>
<dbReference type="PANTHER" id="PTHR34187">
    <property type="entry name" value="FGR18P"/>
    <property type="match status" value="1"/>
</dbReference>
<feature type="transmembrane region" description="Helical" evidence="6">
    <location>
        <begin position="20"/>
        <end position="44"/>
    </location>
</feature>
<protein>
    <recommendedName>
        <fullName evidence="7">DUF202 domain-containing protein</fullName>
    </recommendedName>
</protein>
<evidence type="ECO:0000256" key="4">
    <source>
        <dbReference type="ARBA" id="ARBA00022989"/>
    </source>
</evidence>
<comment type="caution">
    <text evidence="8">The sequence shown here is derived from an EMBL/GenBank/DDBJ whole genome shotgun (WGS) entry which is preliminary data.</text>
</comment>
<evidence type="ECO:0000313" key="9">
    <source>
        <dbReference type="Proteomes" id="UP000182190"/>
    </source>
</evidence>
<dbReference type="PANTHER" id="PTHR34187:SF2">
    <property type="entry name" value="DUF202 DOMAIN-CONTAINING PROTEIN"/>
    <property type="match status" value="1"/>
</dbReference>
<evidence type="ECO:0000256" key="6">
    <source>
        <dbReference type="SAM" id="Phobius"/>
    </source>
</evidence>
<keyword evidence="4 6" id="KW-1133">Transmembrane helix</keyword>
<dbReference type="AlphaFoldDB" id="A0A7Z9BTI8"/>
<reference evidence="8" key="1">
    <citation type="submission" date="2019-10" db="EMBL/GenBank/DDBJ databases">
        <authorList>
            <consortium name="Genoscope - CEA"/>
            <person name="William W."/>
        </authorList>
    </citation>
    <scope>NUCLEOTIDE SEQUENCE [LARGE SCALE GENOMIC DNA]</scope>
    <source>
        <strain evidence="8">BBR_PRJEB10994</strain>
    </source>
</reference>
<dbReference type="GO" id="GO:0005886">
    <property type="term" value="C:plasma membrane"/>
    <property type="evidence" value="ECO:0007669"/>
    <property type="project" value="UniProtKB-SubCell"/>
</dbReference>
<evidence type="ECO:0000256" key="2">
    <source>
        <dbReference type="ARBA" id="ARBA00022475"/>
    </source>
</evidence>
<evidence type="ECO:0000313" key="8">
    <source>
        <dbReference type="EMBL" id="VXD18824.1"/>
    </source>
</evidence>
<organism evidence="8 9">
    <name type="scientific">Planktothrix paucivesiculata PCC 9631</name>
    <dbReference type="NCBI Taxonomy" id="671071"/>
    <lineage>
        <taxon>Bacteria</taxon>
        <taxon>Bacillati</taxon>
        <taxon>Cyanobacteriota</taxon>
        <taxon>Cyanophyceae</taxon>
        <taxon>Oscillatoriophycideae</taxon>
        <taxon>Oscillatoriales</taxon>
        <taxon>Microcoleaceae</taxon>
        <taxon>Planktothrix</taxon>
    </lineage>
</organism>
<evidence type="ECO:0000259" key="7">
    <source>
        <dbReference type="Pfam" id="PF02656"/>
    </source>
</evidence>
<dbReference type="Pfam" id="PF02656">
    <property type="entry name" value="DUF202"/>
    <property type="match status" value="1"/>
</dbReference>
<feature type="transmembrane region" description="Helical" evidence="6">
    <location>
        <begin position="65"/>
        <end position="84"/>
    </location>
</feature>
<dbReference type="OrthoDB" id="582337at2"/>